<dbReference type="Pfam" id="PF17921">
    <property type="entry name" value="Integrase_H2C2"/>
    <property type="match status" value="1"/>
</dbReference>
<dbReference type="PANTHER" id="PTHR37984">
    <property type="entry name" value="PROTEIN CBG26694"/>
    <property type="match status" value="1"/>
</dbReference>
<dbReference type="InterPro" id="IPR050951">
    <property type="entry name" value="Retrovirus_Pol_polyprotein"/>
</dbReference>
<organism evidence="2 3">
    <name type="scientific">Malus baccata</name>
    <name type="common">Siberian crab apple</name>
    <name type="synonym">Pyrus baccata</name>
    <dbReference type="NCBI Taxonomy" id="106549"/>
    <lineage>
        <taxon>Eukaryota</taxon>
        <taxon>Viridiplantae</taxon>
        <taxon>Streptophyta</taxon>
        <taxon>Embryophyta</taxon>
        <taxon>Tracheophyta</taxon>
        <taxon>Spermatophyta</taxon>
        <taxon>Magnoliopsida</taxon>
        <taxon>eudicotyledons</taxon>
        <taxon>Gunneridae</taxon>
        <taxon>Pentapetalae</taxon>
        <taxon>rosids</taxon>
        <taxon>fabids</taxon>
        <taxon>Rosales</taxon>
        <taxon>Rosaceae</taxon>
        <taxon>Amygdaloideae</taxon>
        <taxon>Maleae</taxon>
        <taxon>Malus</taxon>
    </lineage>
</organism>
<evidence type="ECO:0000259" key="1">
    <source>
        <dbReference type="Pfam" id="PF17921"/>
    </source>
</evidence>
<reference evidence="2 3" key="1">
    <citation type="journal article" date="2019" name="G3 (Bethesda)">
        <title>Sequencing of a Wild Apple (Malus baccata) Genome Unravels the Differences Between Cultivated and Wild Apple Species Regarding Disease Resistance and Cold Tolerance.</title>
        <authorList>
            <person name="Chen X."/>
        </authorList>
    </citation>
    <scope>NUCLEOTIDE SEQUENCE [LARGE SCALE GENOMIC DNA]</scope>
    <source>
        <strain evidence="3">cv. Shandingzi</strain>
        <tissue evidence="2">Leaves</tissue>
    </source>
</reference>
<dbReference type="EMBL" id="VIEB01000008">
    <property type="protein sequence ID" value="TQE13902.1"/>
    <property type="molecule type" value="Genomic_DNA"/>
</dbReference>
<dbReference type="Proteomes" id="UP000315295">
    <property type="component" value="Unassembled WGS sequence"/>
</dbReference>
<dbReference type="FunFam" id="1.10.340.70:FF:000001">
    <property type="entry name" value="Retrovirus-related Pol polyprotein from transposon gypsy-like Protein"/>
    <property type="match status" value="1"/>
</dbReference>
<name>A0A540NS88_MALBA</name>
<protein>
    <recommendedName>
        <fullName evidence="1">Integrase zinc-binding domain-containing protein</fullName>
    </recommendedName>
</protein>
<sequence>MEFVKDGKTRRFWLEDGLLYTKGKRIYIPKWGSLRKEILKECHDSMWAGHPGTHRTLALVSDAYYWPQMWDDVDSYVKTCLVCQ</sequence>
<dbReference type="STRING" id="106549.A0A540NS88"/>
<proteinExistence type="predicted"/>
<gene>
    <name evidence="2" type="ORF">C1H46_000533</name>
</gene>
<dbReference type="PANTHER" id="PTHR37984:SF5">
    <property type="entry name" value="PROTEIN NYNRIN-LIKE"/>
    <property type="match status" value="1"/>
</dbReference>
<evidence type="ECO:0000313" key="2">
    <source>
        <dbReference type="EMBL" id="TQE13902.1"/>
    </source>
</evidence>
<evidence type="ECO:0000313" key="3">
    <source>
        <dbReference type="Proteomes" id="UP000315295"/>
    </source>
</evidence>
<dbReference type="Gene3D" id="1.10.340.70">
    <property type="match status" value="1"/>
</dbReference>
<dbReference type="AlphaFoldDB" id="A0A540NS88"/>
<dbReference type="InterPro" id="IPR041588">
    <property type="entry name" value="Integrase_H2C2"/>
</dbReference>
<accession>A0A540NS88</accession>
<feature type="domain" description="Integrase zinc-binding" evidence="1">
    <location>
        <begin position="33"/>
        <end position="84"/>
    </location>
</feature>
<comment type="caution">
    <text evidence="2">The sequence shown here is derived from an EMBL/GenBank/DDBJ whole genome shotgun (WGS) entry which is preliminary data.</text>
</comment>
<keyword evidence="3" id="KW-1185">Reference proteome</keyword>